<dbReference type="AlphaFoldDB" id="A0A4Q1BAR8"/>
<dbReference type="Gene3D" id="3.40.50.300">
    <property type="entry name" value="P-loop containing nucleotide triphosphate hydrolases"/>
    <property type="match status" value="1"/>
</dbReference>
<dbReference type="InterPro" id="IPR027417">
    <property type="entry name" value="P-loop_NTPase"/>
</dbReference>
<keyword evidence="7" id="KW-0175">Coiled coil</keyword>
<evidence type="ECO:0000256" key="8">
    <source>
        <dbReference type="ARBA" id="ARBA00023128"/>
    </source>
</evidence>
<accession>A0A4Q1BAR8</accession>
<evidence type="ECO:0000313" key="14">
    <source>
        <dbReference type="EMBL" id="RXK35117.1"/>
    </source>
</evidence>
<dbReference type="STRING" id="5217.A0A4Q1BAR8"/>
<comment type="subcellular location">
    <subcellularLocation>
        <location evidence="1">Mitochondrion outer membrane</location>
        <topology evidence="1">Multi-pass membrane protein</topology>
    </subcellularLocation>
</comment>
<keyword evidence="10" id="KW-0472">Membrane</keyword>
<evidence type="ECO:0000256" key="4">
    <source>
        <dbReference type="ARBA" id="ARBA00022787"/>
    </source>
</evidence>
<dbReference type="GO" id="GO:0003924">
    <property type="term" value="F:GTPase activity"/>
    <property type="evidence" value="ECO:0007669"/>
    <property type="project" value="InterPro"/>
</dbReference>
<dbReference type="GO" id="GO:0005741">
    <property type="term" value="C:mitochondrial outer membrane"/>
    <property type="evidence" value="ECO:0007669"/>
    <property type="project" value="UniProtKB-SubCell"/>
</dbReference>
<keyword evidence="5" id="KW-0378">Hydrolase</keyword>
<dbReference type="FunCoup" id="A0A4Q1BAR8">
    <property type="interactions" value="40"/>
</dbReference>
<dbReference type="OrthoDB" id="9984778at2759"/>
<dbReference type="GO" id="GO:0005525">
    <property type="term" value="F:GTP binding"/>
    <property type="evidence" value="ECO:0007669"/>
    <property type="project" value="UniProtKB-KW"/>
</dbReference>
<evidence type="ECO:0000259" key="13">
    <source>
        <dbReference type="PROSITE" id="PS51718"/>
    </source>
</evidence>
<dbReference type="InterPro" id="IPR030381">
    <property type="entry name" value="G_DYNAMIN_dom"/>
</dbReference>
<evidence type="ECO:0000256" key="12">
    <source>
        <dbReference type="SAM" id="MobiDB-lite"/>
    </source>
</evidence>
<reference evidence="14 15" key="1">
    <citation type="submission" date="2016-06" db="EMBL/GenBank/DDBJ databases">
        <title>Evolution of pathogenesis and genome organization in the Tremellales.</title>
        <authorList>
            <person name="Cuomo C."/>
            <person name="Litvintseva A."/>
            <person name="Heitman J."/>
            <person name="Chen Y."/>
            <person name="Sun S."/>
            <person name="Springer D."/>
            <person name="Dromer F."/>
            <person name="Young S."/>
            <person name="Zeng Q."/>
            <person name="Chapman S."/>
            <person name="Gujja S."/>
            <person name="Saif S."/>
            <person name="Birren B."/>
        </authorList>
    </citation>
    <scope>NUCLEOTIDE SEQUENCE [LARGE SCALE GENOMIC DNA]</scope>
    <source>
        <strain evidence="14 15">ATCC 28783</strain>
    </source>
</reference>
<dbReference type="Pfam" id="PF00350">
    <property type="entry name" value="Dynamin_N"/>
    <property type="match status" value="1"/>
</dbReference>
<dbReference type="PANTHER" id="PTHR10465">
    <property type="entry name" value="TRANSMEMBRANE GTPASE FZO1"/>
    <property type="match status" value="1"/>
</dbReference>
<keyword evidence="3" id="KW-0547">Nucleotide-binding</keyword>
<feature type="domain" description="Dynamin-type G" evidence="13">
    <location>
        <begin position="230"/>
        <end position="513"/>
    </location>
</feature>
<dbReference type="FunFam" id="3.40.50.300:FF:000638">
    <property type="entry name" value="Transmembrane GTPase Fzo1, putative"/>
    <property type="match status" value="1"/>
</dbReference>
<comment type="caution">
    <text evidence="14">The sequence shown here is derived from an EMBL/GenBank/DDBJ whole genome shotgun (WGS) entry which is preliminary data.</text>
</comment>
<dbReference type="VEuPathDB" id="FungiDB:TREMEDRAFT_45398"/>
<gene>
    <name evidence="14" type="ORF">M231_07634</name>
</gene>
<dbReference type="InParanoid" id="A0A4Q1BAR8"/>
<sequence>MQPFHPQLHSPSIRPATPDSPSFEKESHFGPDLSARQARELAQGVVREYEVKRDKLDNAIKSSEYLVADVRNFNANQWAIRYPHLRTVDEAGPPLRMLSSTIIPIPSDPTAHRPGMARRTLTFADEPAEVTDVVLNSSSTVRQGLKRSLTVAPPPSTSPATISAPNNPPLVDVENDEEDFSILRLDLNLGATRQAQTLINQLEKASISALLDTRLAAALDHLQLLQKRVNDPQSRVLITGDLNAGKSTLVNALLRRNEVMPTDQQPLTTRFVEVVSARENGDKEEIHMLAANVKYDPANESTYSVEDINRLEELVTDLDADASSPPLRVFLKEADSQITNPSILHNGVIDISLIDAPGLNRDSVKTTANFARQEEIDVVVFVVSAANHFTLSAKEFIWQAGHEKAHLFIVVNRFDQIRDKERCRRLVLEQIKQLSPSTFEDAADLVHFVDSAKVAFGCTGGNGDAEELDHAFEHLEHSLRSFVLVNRAKSKLGPAQNYVTHLLADVELLASANSLVAQKEREAAKAELERTRPILEKMQKGKDGFEESLVAEEETTTEQAISRTRKGMQRALERVSKGEMAAPAPGLEMPSYPGLLGVWDYAKEVRRVLLASLDFATTLSENDARRLTTEGVNRVAELGDTHLPKDVERSKRVFNSNAMFSARPVNRSRRQSGVGFIGLGLAAQTSLAEPDFMDILDLSHHLFVARAALPSSMSSSHELVPFAAEMSGLGAFSLGVGALSMVSGKSVGLRSVLEGAIHVTELASNPAVRKWIGPVLGVVTLGAVGWVILELPRSIPRNVGRHLQTTLTISSGVMDDSVNVPFVEAQAARVGKEVRKVMRLAAWELRERFKNAVDARGEVVRESEETEKRAVKALAWFTEVEKRVEVIRQEVAEVKV</sequence>
<keyword evidence="15" id="KW-1185">Reference proteome</keyword>
<keyword evidence="9" id="KW-0342">GTP-binding</keyword>
<evidence type="ECO:0000256" key="3">
    <source>
        <dbReference type="ARBA" id="ARBA00022741"/>
    </source>
</evidence>
<evidence type="ECO:0000256" key="10">
    <source>
        <dbReference type="ARBA" id="ARBA00023136"/>
    </source>
</evidence>
<evidence type="ECO:0000313" key="15">
    <source>
        <dbReference type="Proteomes" id="UP000289152"/>
    </source>
</evidence>
<dbReference type="PANTHER" id="PTHR10465:SF0">
    <property type="entry name" value="SARCALUMENIN"/>
    <property type="match status" value="1"/>
</dbReference>
<evidence type="ECO:0000256" key="1">
    <source>
        <dbReference type="ARBA" id="ARBA00004374"/>
    </source>
</evidence>
<evidence type="ECO:0000256" key="6">
    <source>
        <dbReference type="ARBA" id="ARBA00022989"/>
    </source>
</evidence>
<keyword evidence="6" id="KW-1133">Transmembrane helix</keyword>
<dbReference type="PROSITE" id="PS51718">
    <property type="entry name" value="G_DYNAMIN_2"/>
    <property type="match status" value="1"/>
</dbReference>
<dbReference type="EMBL" id="SDIL01000158">
    <property type="protein sequence ID" value="RXK35117.1"/>
    <property type="molecule type" value="Genomic_DNA"/>
</dbReference>
<organism evidence="14 15">
    <name type="scientific">Tremella mesenterica</name>
    <name type="common">Jelly fungus</name>
    <dbReference type="NCBI Taxonomy" id="5217"/>
    <lineage>
        <taxon>Eukaryota</taxon>
        <taxon>Fungi</taxon>
        <taxon>Dikarya</taxon>
        <taxon>Basidiomycota</taxon>
        <taxon>Agaricomycotina</taxon>
        <taxon>Tremellomycetes</taxon>
        <taxon>Tremellales</taxon>
        <taxon>Tremellaceae</taxon>
        <taxon>Tremella</taxon>
    </lineage>
</organism>
<dbReference type="SUPFAM" id="SSF52540">
    <property type="entry name" value="P-loop containing nucleoside triphosphate hydrolases"/>
    <property type="match status" value="1"/>
</dbReference>
<evidence type="ECO:0000256" key="2">
    <source>
        <dbReference type="ARBA" id="ARBA00022692"/>
    </source>
</evidence>
<dbReference type="GO" id="GO:0008053">
    <property type="term" value="P:mitochondrial fusion"/>
    <property type="evidence" value="ECO:0007669"/>
    <property type="project" value="TreeGrafter"/>
</dbReference>
<feature type="region of interest" description="Disordered" evidence="12">
    <location>
        <begin position="1"/>
        <end position="32"/>
    </location>
</feature>
<evidence type="ECO:0000256" key="5">
    <source>
        <dbReference type="ARBA" id="ARBA00022801"/>
    </source>
</evidence>
<evidence type="ECO:0000256" key="9">
    <source>
        <dbReference type="ARBA" id="ARBA00023134"/>
    </source>
</evidence>
<name>A0A4Q1BAR8_TREME</name>
<dbReference type="InterPro" id="IPR045063">
    <property type="entry name" value="Dynamin_N"/>
</dbReference>
<keyword evidence="4" id="KW-1000">Mitochondrion outer membrane</keyword>
<keyword evidence="2" id="KW-0812">Transmembrane</keyword>
<proteinExistence type="predicted"/>
<dbReference type="GO" id="GO:0051646">
    <property type="term" value="P:mitochondrion localization"/>
    <property type="evidence" value="ECO:0007669"/>
    <property type="project" value="TreeGrafter"/>
</dbReference>
<dbReference type="InterPro" id="IPR027094">
    <property type="entry name" value="Mitofusin_fam"/>
</dbReference>
<keyword evidence="8" id="KW-0496">Mitochondrion</keyword>
<protein>
    <submittedName>
        <fullName evidence="14">Mitofusin</fullName>
    </submittedName>
</protein>
<comment type="catalytic activity">
    <reaction evidence="11">
        <text>GTP + H2O = GDP + phosphate + H(+)</text>
        <dbReference type="Rhea" id="RHEA:19669"/>
        <dbReference type="ChEBI" id="CHEBI:15377"/>
        <dbReference type="ChEBI" id="CHEBI:15378"/>
        <dbReference type="ChEBI" id="CHEBI:37565"/>
        <dbReference type="ChEBI" id="CHEBI:43474"/>
        <dbReference type="ChEBI" id="CHEBI:58189"/>
    </reaction>
</comment>
<evidence type="ECO:0000256" key="7">
    <source>
        <dbReference type="ARBA" id="ARBA00023054"/>
    </source>
</evidence>
<evidence type="ECO:0000256" key="11">
    <source>
        <dbReference type="ARBA" id="ARBA00048548"/>
    </source>
</evidence>
<dbReference type="Proteomes" id="UP000289152">
    <property type="component" value="Unassembled WGS sequence"/>
</dbReference>